<dbReference type="RefSeq" id="WP_261962666.1">
    <property type="nucleotide sequence ID" value="NZ_CP061913.1"/>
</dbReference>
<proteinExistence type="predicted"/>
<evidence type="ECO:0000256" key="1">
    <source>
        <dbReference type="SAM" id="MobiDB-lite"/>
    </source>
</evidence>
<dbReference type="EMBL" id="JBHMCA010000014">
    <property type="protein sequence ID" value="MFB9442351.1"/>
    <property type="molecule type" value="Genomic_DNA"/>
</dbReference>
<gene>
    <name evidence="2" type="ORF">ACFFTR_04525</name>
</gene>
<comment type="caution">
    <text evidence="2">The sequence shown here is derived from an EMBL/GenBank/DDBJ whole genome shotgun (WGS) entry which is preliminary data.</text>
</comment>
<sequence>MTQPTTEPVGDPSADEQETLRLDQQDPDATRPMSLADLRDLEND</sequence>
<reference evidence="2 3" key="1">
    <citation type="submission" date="2024-09" db="EMBL/GenBank/DDBJ databases">
        <authorList>
            <person name="Sun Q."/>
            <person name="Mori K."/>
        </authorList>
    </citation>
    <scope>NUCLEOTIDE SEQUENCE [LARGE SCALE GENOMIC DNA]</scope>
    <source>
        <strain evidence="2 3">JCM 3307</strain>
    </source>
</reference>
<evidence type="ECO:0000313" key="2">
    <source>
        <dbReference type="EMBL" id="MFB9442351.1"/>
    </source>
</evidence>
<dbReference type="Proteomes" id="UP001589608">
    <property type="component" value="Unassembled WGS sequence"/>
</dbReference>
<protein>
    <submittedName>
        <fullName evidence="2">Uncharacterized protein</fullName>
    </submittedName>
</protein>
<accession>A0ABV5M0J7</accession>
<evidence type="ECO:0000313" key="3">
    <source>
        <dbReference type="Proteomes" id="UP001589608"/>
    </source>
</evidence>
<name>A0ABV5M0J7_9ACTN</name>
<organism evidence="2 3">
    <name type="scientific">Dactylosporangium vinaceum</name>
    <dbReference type="NCBI Taxonomy" id="53362"/>
    <lineage>
        <taxon>Bacteria</taxon>
        <taxon>Bacillati</taxon>
        <taxon>Actinomycetota</taxon>
        <taxon>Actinomycetes</taxon>
        <taxon>Micromonosporales</taxon>
        <taxon>Micromonosporaceae</taxon>
        <taxon>Dactylosporangium</taxon>
    </lineage>
</organism>
<feature type="region of interest" description="Disordered" evidence="1">
    <location>
        <begin position="1"/>
        <end position="44"/>
    </location>
</feature>
<keyword evidence="3" id="KW-1185">Reference proteome</keyword>